<dbReference type="EMBL" id="QOVN01000006">
    <property type="protein sequence ID" value="RXG27760.1"/>
    <property type="molecule type" value="Genomic_DNA"/>
</dbReference>
<evidence type="ECO:0000313" key="3">
    <source>
        <dbReference type="EMBL" id="RXG27760.1"/>
    </source>
</evidence>
<evidence type="ECO:0000313" key="6">
    <source>
        <dbReference type="Proteomes" id="UP000290037"/>
    </source>
</evidence>
<dbReference type="STRING" id="573501.SAMN04487999_3125"/>
<keyword evidence="2" id="KW-0812">Transmembrane</keyword>
<organism evidence="4 5">
    <name type="scientific">Leeuwenhoekiella palythoae</name>
    <dbReference type="NCBI Taxonomy" id="573501"/>
    <lineage>
        <taxon>Bacteria</taxon>
        <taxon>Pseudomonadati</taxon>
        <taxon>Bacteroidota</taxon>
        <taxon>Flavobacteriia</taxon>
        <taxon>Flavobacteriales</taxon>
        <taxon>Flavobacteriaceae</taxon>
        <taxon>Leeuwenhoekiella</taxon>
    </lineage>
</organism>
<dbReference type="EMBL" id="FQXT01000006">
    <property type="protein sequence ID" value="SHI24153.1"/>
    <property type="molecule type" value="Genomic_DNA"/>
</dbReference>
<reference evidence="5" key="2">
    <citation type="submission" date="2016-11" db="EMBL/GenBank/DDBJ databases">
        <authorList>
            <person name="Varghese N."/>
            <person name="Submissions S."/>
        </authorList>
    </citation>
    <scope>NUCLEOTIDE SEQUENCE [LARGE SCALE GENOMIC DNA]</scope>
    <source>
        <strain evidence="5">DSM 19859</strain>
    </source>
</reference>
<protein>
    <recommendedName>
        <fullName evidence="7">Tryptophan-rich sensory protein</fullName>
    </recommendedName>
</protein>
<dbReference type="OrthoDB" id="780137at2"/>
<name>A0A1M5ZJN3_9FLAO</name>
<feature type="transmembrane region" description="Helical" evidence="2">
    <location>
        <begin position="20"/>
        <end position="37"/>
    </location>
</feature>
<evidence type="ECO:0000256" key="2">
    <source>
        <dbReference type="SAM" id="Phobius"/>
    </source>
</evidence>
<sequence length="739" mass="83377">MSNTGKHSVLKFKQRWQSQLWLLVLLLALLPAMLLFILTKGIVISLLLFVVLATVGFLLYKPLALGISKVIAYIDARIQHSEYSAGLVFQPTEELSSLGQIQRYRTEQKLANELKALKTPIDFKHFGFLLFGVLVGTLILGVLLNTNDSLFDEEAIQPENEMVIRAVDSAEAKIIPPKIIQQSVTVRYPGYTGIAARTSEKMDIKALEGSQITWILTFDQPVDSVFMESQSAQYEMKTNAKTYQRTQQLTTSGFYSFRFVDTLGNAYVSDLHSIETLVDAPPQVDILNLDQFTSFEPGDEKNIAFDTQIIDDYGISAAYIVATVSRGSGESVKFREEQIAFNSAITKGSKQQSLSQQLNLDQLKMEPGDELYFYVHAQDLKTPKPNVARSETYFAVIKDTTEYEYVEAGGMGVDLLPDYFRSQRQLIIDTKKLLKDKPNLSTKEFNSTSNELAFDQKSLRLKYGEFMGDEAEGGLAAQTEDPGMLSDDDADPLAEYSHRHDSSNEHNLVEVEHEHEGEEAEEEDPLEKYVHNHSDPEESTLFAKSLKQKLREALNIMWDAELHLRMFEPEKSLPYQNEALKLIQEIKNSSRIYVHRIGFDPPPIKEDKRLTGELKEVSSTTKQEDMEQAARFDAIQKTISRIEELIAFQVKPNSEDQQLFEDAGNELAALAIEQPGNYLETLQQLNWISQTLDADVEALKELQNGLLKALPVEEAKPNTQNAKFSKLDAVLVKNLDADE</sequence>
<accession>A0A1M5ZJN3</accession>
<dbReference type="Proteomes" id="UP000290037">
    <property type="component" value="Unassembled WGS sequence"/>
</dbReference>
<proteinExistence type="predicted"/>
<feature type="transmembrane region" description="Helical" evidence="2">
    <location>
        <begin position="126"/>
        <end position="144"/>
    </location>
</feature>
<evidence type="ECO:0000313" key="5">
    <source>
        <dbReference type="Proteomes" id="UP000184240"/>
    </source>
</evidence>
<reference evidence="4" key="1">
    <citation type="submission" date="2016-11" db="EMBL/GenBank/DDBJ databases">
        <authorList>
            <person name="Jaros S."/>
            <person name="Januszkiewicz K."/>
            <person name="Wedrychowicz H."/>
        </authorList>
    </citation>
    <scope>NUCLEOTIDE SEQUENCE [LARGE SCALE GENOMIC DNA]</scope>
    <source>
        <strain evidence="4">DSM 19859</strain>
    </source>
</reference>
<keyword evidence="2" id="KW-1133">Transmembrane helix</keyword>
<feature type="transmembrane region" description="Helical" evidence="2">
    <location>
        <begin position="43"/>
        <end position="60"/>
    </location>
</feature>
<keyword evidence="6" id="KW-1185">Reference proteome</keyword>
<evidence type="ECO:0000313" key="4">
    <source>
        <dbReference type="EMBL" id="SHI24153.1"/>
    </source>
</evidence>
<evidence type="ECO:0000256" key="1">
    <source>
        <dbReference type="SAM" id="MobiDB-lite"/>
    </source>
</evidence>
<feature type="compositionally biased region" description="Basic and acidic residues" evidence="1">
    <location>
        <begin position="496"/>
        <end position="506"/>
    </location>
</feature>
<dbReference type="Proteomes" id="UP000184240">
    <property type="component" value="Unassembled WGS sequence"/>
</dbReference>
<keyword evidence="2" id="KW-0472">Membrane</keyword>
<reference evidence="3 6" key="3">
    <citation type="submission" date="2018-07" db="EMBL/GenBank/DDBJ databases">
        <title>Leeuwenhoekiella genomics.</title>
        <authorList>
            <person name="Tahon G."/>
            <person name="Willems A."/>
        </authorList>
    </citation>
    <scope>NUCLEOTIDE SEQUENCE [LARGE SCALE GENOMIC DNA]</scope>
    <source>
        <strain evidence="3 6">LMG 24856</strain>
    </source>
</reference>
<gene>
    <name evidence="3" type="ORF">DSM01_2878</name>
    <name evidence="4" type="ORF">SAMN04487999_3125</name>
</gene>
<dbReference type="AlphaFoldDB" id="A0A1M5ZJN3"/>
<dbReference type="RefSeq" id="WP_072984638.1">
    <property type="nucleotide sequence ID" value="NZ_FQXT01000006.1"/>
</dbReference>
<feature type="region of interest" description="Disordered" evidence="1">
    <location>
        <begin position="475"/>
        <end position="506"/>
    </location>
</feature>
<evidence type="ECO:0008006" key="7">
    <source>
        <dbReference type="Google" id="ProtNLM"/>
    </source>
</evidence>